<comment type="similarity">
    <text evidence="3">Belongs to the peptidase M50B family.</text>
</comment>
<feature type="transmembrane region" description="Helical" evidence="12">
    <location>
        <begin position="194"/>
        <end position="210"/>
    </location>
</feature>
<evidence type="ECO:0000256" key="12">
    <source>
        <dbReference type="SAM" id="Phobius"/>
    </source>
</evidence>
<keyword evidence="15" id="KW-1185">Reference proteome</keyword>
<evidence type="ECO:0000256" key="7">
    <source>
        <dbReference type="ARBA" id="ARBA00022801"/>
    </source>
</evidence>
<dbReference type="PATRIC" id="fig|471514.4.peg.1371"/>
<feature type="domain" description="Peptidase M50" evidence="13">
    <location>
        <begin position="122"/>
        <end position="176"/>
    </location>
</feature>
<dbReference type="GO" id="GO:0008237">
    <property type="term" value="F:metallopeptidase activity"/>
    <property type="evidence" value="ECO:0007669"/>
    <property type="project" value="UniProtKB-KW"/>
</dbReference>
<dbReference type="InterPro" id="IPR008915">
    <property type="entry name" value="Peptidase_M50"/>
</dbReference>
<proteinExistence type="inferred from homology"/>
<dbReference type="PANTHER" id="PTHR39188:SF3">
    <property type="entry name" value="STAGE IV SPORULATION PROTEIN FB"/>
    <property type="match status" value="1"/>
</dbReference>
<feature type="domain" description="Peptidase M50" evidence="13">
    <location>
        <begin position="41"/>
        <end position="113"/>
    </location>
</feature>
<dbReference type="PANTHER" id="PTHR39188">
    <property type="entry name" value="MEMBRANE-ASSOCIATED ZINC METALLOPROTEASE M50B"/>
    <property type="match status" value="1"/>
</dbReference>
<feature type="transmembrane region" description="Helical" evidence="12">
    <location>
        <begin position="124"/>
        <end position="147"/>
    </location>
</feature>
<evidence type="ECO:0000313" key="15">
    <source>
        <dbReference type="Proteomes" id="UP000050482"/>
    </source>
</evidence>
<evidence type="ECO:0000256" key="3">
    <source>
        <dbReference type="ARBA" id="ARBA00007931"/>
    </source>
</evidence>
<evidence type="ECO:0000256" key="6">
    <source>
        <dbReference type="ARBA" id="ARBA00022723"/>
    </source>
</evidence>
<evidence type="ECO:0000313" key="14">
    <source>
        <dbReference type="EMBL" id="KPV43233.1"/>
    </source>
</evidence>
<name>A0A0P9CU82_9BACL</name>
<evidence type="ECO:0000256" key="8">
    <source>
        <dbReference type="ARBA" id="ARBA00022833"/>
    </source>
</evidence>
<evidence type="ECO:0000256" key="2">
    <source>
        <dbReference type="ARBA" id="ARBA00004141"/>
    </source>
</evidence>
<dbReference type="GO" id="GO:0046872">
    <property type="term" value="F:metal ion binding"/>
    <property type="evidence" value="ECO:0007669"/>
    <property type="project" value="UniProtKB-KW"/>
</dbReference>
<dbReference type="RefSeq" id="WP_054969660.1">
    <property type="nucleotide sequence ID" value="NZ_LJCO01000054.1"/>
</dbReference>
<keyword evidence="11 12" id="KW-0472">Membrane</keyword>
<dbReference type="GO" id="GO:0016020">
    <property type="term" value="C:membrane"/>
    <property type="evidence" value="ECO:0007669"/>
    <property type="project" value="UniProtKB-SubCell"/>
</dbReference>
<comment type="subcellular location">
    <subcellularLocation>
        <location evidence="2">Membrane</location>
        <topology evidence="2">Multi-pass membrane protein</topology>
    </subcellularLocation>
</comment>
<dbReference type="GO" id="GO:0006508">
    <property type="term" value="P:proteolysis"/>
    <property type="evidence" value="ECO:0007669"/>
    <property type="project" value="UniProtKB-KW"/>
</dbReference>
<keyword evidence="7" id="KW-0378">Hydrolase</keyword>
<dbReference type="Proteomes" id="UP000050482">
    <property type="component" value="Unassembled WGS sequence"/>
</dbReference>
<feature type="transmembrane region" description="Helical" evidence="12">
    <location>
        <begin position="21"/>
        <end position="50"/>
    </location>
</feature>
<gene>
    <name evidence="14" type="ORF">AN477_13345</name>
</gene>
<keyword evidence="4" id="KW-0645">Protease</keyword>
<dbReference type="CDD" id="cd06161">
    <property type="entry name" value="S2P-M50_SpoIVFB"/>
    <property type="match status" value="1"/>
</dbReference>
<keyword evidence="8" id="KW-0862">Zinc</keyword>
<dbReference type="EMBL" id="LJCO01000054">
    <property type="protein sequence ID" value="KPV43233.1"/>
    <property type="molecule type" value="Genomic_DNA"/>
</dbReference>
<comment type="cofactor">
    <cofactor evidence="1">
        <name>Zn(2+)</name>
        <dbReference type="ChEBI" id="CHEBI:29105"/>
    </cofactor>
</comment>
<evidence type="ECO:0000259" key="13">
    <source>
        <dbReference type="Pfam" id="PF02163"/>
    </source>
</evidence>
<keyword evidence="5 12" id="KW-0812">Transmembrane</keyword>
<evidence type="ECO:0000256" key="11">
    <source>
        <dbReference type="ARBA" id="ARBA00023136"/>
    </source>
</evidence>
<reference evidence="14 15" key="1">
    <citation type="submission" date="2015-09" db="EMBL/GenBank/DDBJ databases">
        <title>Draft genome sequence of Alicyclobacillus ferrooxydans DSM 22381.</title>
        <authorList>
            <person name="Hemp J."/>
        </authorList>
    </citation>
    <scope>NUCLEOTIDE SEQUENCE [LARGE SCALE GENOMIC DNA]</scope>
    <source>
        <strain evidence="14 15">TC-34</strain>
    </source>
</reference>
<evidence type="ECO:0000256" key="9">
    <source>
        <dbReference type="ARBA" id="ARBA00022989"/>
    </source>
</evidence>
<evidence type="ECO:0000256" key="4">
    <source>
        <dbReference type="ARBA" id="ARBA00022670"/>
    </source>
</evidence>
<keyword evidence="6" id="KW-0479">Metal-binding</keyword>
<evidence type="ECO:0000256" key="10">
    <source>
        <dbReference type="ARBA" id="ARBA00023049"/>
    </source>
</evidence>
<evidence type="ECO:0000256" key="5">
    <source>
        <dbReference type="ARBA" id="ARBA00022692"/>
    </source>
</evidence>
<feature type="transmembrane region" description="Helical" evidence="12">
    <location>
        <begin position="94"/>
        <end position="112"/>
    </location>
</feature>
<keyword evidence="9 12" id="KW-1133">Transmembrane helix</keyword>
<accession>A0A0P9CU82</accession>
<keyword evidence="10" id="KW-0482">Metalloprotease</keyword>
<dbReference type="AlphaFoldDB" id="A0A0P9CU82"/>
<protein>
    <recommendedName>
        <fullName evidence="13">Peptidase M50 domain-containing protein</fullName>
    </recommendedName>
</protein>
<dbReference type="Pfam" id="PF02163">
    <property type="entry name" value="Peptidase_M50"/>
    <property type="match status" value="2"/>
</dbReference>
<organism evidence="14 15">
    <name type="scientific">Alicyclobacillus ferrooxydans</name>
    <dbReference type="NCBI Taxonomy" id="471514"/>
    <lineage>
        <taxon>Bacteria</taxon>
        <taxon>Bacillati</taxon>
        <taxon>Bacillota</taxon>
        <taxon>Bacilli</taxon>
        <taxon>Bacillales</taxon>
        <taxon>Alicyclobacillaceae</taxon>
        <taxon>Alicyclobacillus</taxon>
    </lineage>
</organism>
<evidence type="ECO:0000256" key="1">
    <source>
        <dbReference type="ARBA" id="ARBA00001947"/>
    </source>
</evidence>
<comment type="caution">
    <text evidence="14">The sequence shown here is derived from an EMBL/GenBank/DDBJ whole genome shotgun (WGS) entry which is preliminary data.</text>
</comment>
<dbReference type="STRING" id="471514.AN477_13345"/>
<sequence>MTRFLTRSKALPGLGIGKVRLHPLFVIVVLVSVGLGMWRDAVVLFALVSLHELGHAAVANQLGYQIEEVSLLPFGGVAKLSYGSIGFRPKHEAYIAIAGPFVNLVMVGLAWFCEVVSLWPRDFVVMVIQLNVWIAVFNLLPGLPLDGGRILRAARARSIGFAAATREAYRMGLVLAGLLLVVGASSLWAGYPHLGALLLGGFLLVSAITGRREISTETIRFLDAKRRRHDRSPEVVRAFAAPLDATVRDVVRQFAPDRYHMVYVRNSEGAVVTILEEDELLDEVFAGHLLSTLRSIVE</sequence>